<reference evidence="2" key="1">
    <citation type="journal article" date="2015" name="Nature">
        <title>Complex archaea that bridge the gap between prokaryotes and eukaryotes.</title>
        <authorList>
            <person name="Spang A."/>
            <person name="Saw J.H."/>
            <person name="Jorgensen S.L."/>
            <person name="Zaremba-Niedzwiedzka K."/>
            <person name="Martijn J."/>
            <person name="Lind A.E."/>
            <person name="van Eijk R."/>
            <person name="Schleper C."/>
            <person name="Guy L."/>
            <person name="Ettema T.J."/>
        </authorList>
    </citation>
    <scope>NUCLEOTIDE SEQUENCE</scope>
</reference>
<organism evidence="2">
    <name type="scientific">marine sediment metagenome</name>
    <dbReference type="NCBI Taxonomy" id="412755"/>
    <lineage>
        <taxon>unclassified sequences</taxon>
        <taxon>metagenomes</taxon>
        <taxon>ecological metagenomes</taxon>
    </lineage>
</organism>
<dbReference type="AlphaFoldDB" id="A0A0F9HEI3"/>
<name>A0A0F9HEI3_9ZZZZ</name>
<protein>
    <submittedName>
        <fullName evidence="2">Uncharacterized protein</fullName>
    </submittedName>
</protein>
<sequence>MPDKGNPAKHHAEMAVISSIGLITCTVIAGELLSDVLLDTSHFPQVPAALKPLAIVVFLGFAGLEASKVRSQMAHIQGRRVLTNQY</sequence>
<evidence type="ECO:0000256" key="1">
    <source>
        <dbReference type="SAM" id="Phobius"/>
    </source>
</evidence>
<keyword evidence="1" id="KW-1133">Transmembrane helix</keyword>
<feature type="transmembrane region" description="Helical" evidence="1">
    <location>
        <begin position="45"/>
        <end position="64"/>
    </location>
</feature>
<keyword evidence="1" id="KW-0472">Membrane</keyword>
<dbReference type="EMBL" id="LAZR01015288">
    <property type="protein sequence ID" value="KKM13836.1"/>
    <property type="molecule type" value="Genomic_DNA"/>
</dbReference>
<evidence type="ECO:0000313" key="2">
    <source>
        <dbReference type="EMBL" id="KKM13836.1"/>
    </source>
</evidence>
<feature type="transmembrane region" description="Helical" evidence="1">
    <location>
        <begin position="12"/>
        <end position="33"/>
    </location>
</feature>
<comment type="caution">
    <text evidence="2">The sequence shown here is derived from an EMBL/GenBank/DDBJ whole genome shotgun (WGS) entry which is preliminary data.</text>
</comment>
<keyword evidence="1" id="KW-0812">Transmembrane</keyword>
<proteinExistence type="predicted"/>
<gene>
    <name evidence="2" type="ORF">LCGC14_1712180</name>
</gene>
<accession>A0A0F9HEI3</accession>